<dbReference type="EMBL" id="CANHGI010000005">
    <property type="protein sequence ID" value="CAI5450475.1"/>
    <property type="molecule type" value="Genomic_DNA"/>
</dbReference>
<feature type="compositionally biased region" description="Basic and acidic residues" evidence="1">
    <location>
        <begin position="100"/>
        <end position="111"/>
    </location>
</feature>
<feature type="region of interest" description="Disordered" evidence="1">
    <location>
        <begin position="78"/>
        <end position="111"/>
    </location>
</feature>
<feature type="compositionally biased region" description="Low complexity" evidence="1">
    <location>
        <begin position="1"/>
        <end position="14"/>
    </location>
</feature>
<evidence type="ECO:0000256" key="1">
    <source>
        <dbReference type="SAM" id="MobiDB-lite"/>
    </source>
</evidence>
<evidence type="ECO:0000313" key="3">
    <source>
        <dbReference type="Proteomes" id="UP001152747"/>
    </source>
</evidence>
<reference evidence="2" key="1">
    <citation type="submission" date="2022-11" db="EMBL/GenBank/DDBJ databases">
        <authorList>
            <person name="Kikuchi T."/>
        </authorList>
    </citation>
    <scope>NUCLEOTIDE SEQUENCE</scope>
    <source>
        <strain evidence="2">PS1010</strain>
    </source>
</reference>
<gene>
    <name evidence="2" type="ORF">CAMP_LOCUS13112</name>
</gene>
<dbReference type="AlphaFoldDB" id="A0A9P1N3Z6"/>
<name>A0A9P1N3Z6_9PELO</name>
<protein>
    <submittedName>
        <fullName evidence="2">Uncharacterized protein</fullName>
    </submittedName>
</protein>
<accession>A0A9P1N3Z6</accession>
<keyword evidence="3" id="KW-1185">Reference proteome</keyword>
<organism evidence="2 3">
    <name type="scientific">Caenorhabditis angaria</name>
    <dbReference type="NCBI Taxonomy" id="860376"/>
    <lineage>
        <taxon>Eukaryota</taxon>
        <taxon>Metazoa</taxon>
        <taxon>Ecdysozoa</taxon>
        <taxon>Nematoda</taxon>
        <taxon>Chromadorea</taxon>
        <taxon>Rhabditida</taxon>
        <taxon>Rhabditina</taxon>
        <taxon>Rhabditomorpha</taxon>
        <taxon>Rhabditoidea</taxon>
        <taxon>Rhabditidae</taxon>
        <taxon>Peloderinae</taxon>
        <taxon>Caenorhabditis</taxon>
    </lineage>
</organism>
<feature type="region of interest" description="Disordered" evidence="1">
    <location>
        <begin position="1"/>
        <end position="21"/>
    </location>
</feature>
<evidence type="ECO:0000313" key="2">
    <source>
        <dbReference type="EMBL" id="CAI5450475.1"/>
    </source>
</evidence>
<feature type="region of interest" description="Disordered" evidence="1">
    <location>
        <begin position="33"/>
        <end position="61"/>
    </location>
</feature>
<feature type="compositionally biased region" description="Basic and acidic residues" evidence="1">
    <location>
        <begin position="78"/>
        <end position="93"/>
    </location>
</feature>
<comment type="caution">
    <text evidence="2">The sequence shown here is derived from an EMBL/GenBank/DDBJ whole genome shotgun (WGS) entry which is preliminary data.</text>
</comment>
<proteinExistence type="predicted"/>
<dbReference type="Proteomes" id="UP001152747">
    <property type="component" value="Unassembled WGS sequence"/>
</dbReference>
<sequence length="111" mass="12332">MLASASDFSSSVSSKKPIAEENVIQEEISAVEKVEPSKGRATRICKTPQKKPEAPRATNGYNEELIAFQENALSDMFKTRDEPVKSKEALEKGKRSKPSRKSELKDTQTCE</sequence>